<dbReference type="eggNOG" id="COG0732">
    <property type="taxonomic scope" value="Bacteria"/>
</dbReference>
<dbReference type="InterPro" id="IPR044946">
    <property type="entry name" value="Restrct_endonuc_typeI_TRD_sf"/>
</dbReference>
<dbReference type="AlphaFoldDB" id="Q606X3"/>
<dbReference type="Gene3D" id="3.90.220.20">
    <property type="entry name" value="DNA methylase specificity domains"/>
    <property type="match status" value="2"/>
</dbReference>
<dbReference type="GO" id="GO:0003677">
    <property type="term" value="F:DNA binding"/>
    <property type="evidence" value="ECO:0007669"/>
    <property type="project" value="UniProtKB-KW"/>
</dbReference>
<sequence>MREEWTEARIDELGNGRRPVLKAGPFGSSVTKATYKTSGYKVYGQQEVVAKDPNAEAYFVSEATFTRHKSCAVKPGDILMTMMGTIGRVYRVPEGAPEGIINPRLVRLAFDTSRILSEYAEVALEQPSLQRLLDRRSHGGTMQGLNLEALASIRLLLPPLPEQRKIVEILRTWDTAIETTERLIAAKERFYAHELSRLISRGQHPRRPNGDSASEASEPDRGSQWRTVSLSDIATVWKGQQLNKEHMEESGAYYVLNGGINPSGRTNDWNCEAKTITISSGGNSCGFINLNLERFWCGGDCFALKQISPLVDVDYLFFYLKSRQHQMMALRTGSGIPHIYRSDIESFPVILPDLATQTAIARYLTALREEITLLSRSLGALKRQKRGLMQKLLTGQWRVPLAQDATSPDALQEVTP</sequence>
<dbReference type="CDD" id="cd17291">
    <property type="entry name" value="RMtype1_S_MgeORF438P-TRD-CR_like"/>
    <property type="match status" value="1"/>
</dbReference>
<dbReference type="KEGG" id="mca:MCA1890"/>
<dbReference type="Gene3D" id="1.10.287.1120">
    <property type="entry name" value="Bipartite methylase S protein"/>
    <property type="match status" value="1"/>
</dbReference>
<dbReference type="REBASE" id="10419">
    <property type="entry name" value="S.McaTV"/>
</dbReference>
<dbReference type="PANTHER" id="PTHR30408">
    <property type="entry name" value="TYPE-1 RESTRICTION ENZYME ECOKI SPECIFICITY PROTEIN"/>
    <property type="match status" value="1"/>
</dbReference>
<keyword evidence="3" id="KW-0238">DNA-binding</keyword>
<feature type="domain" description="Type I restriction modification DNA specificity" evidence="5">
    <location>
        <begin position="223"/>
        <end position="376"/>
    </location>
</feature>
<dbReference type="InterPro" id="IPR052021">
    <property type="entry name" value="Type-I_RS_S_subunit"/>
</dbReference>
<evidence type="ECO:0000256" key="3">
    <source>
        <dbReference type="ARBA" id="ARBA00023125"/>
    </source>
</evidence>
<evidence type="ECO:0000256" key="4">
    <source>
        <dbReference type="SAM" id="MobiDB-lite"/>
    </source>
</evidence>
<name>Q606X3_METCA</name>
<protein>
    <submittedName>
        <fullName evidence="6">Type I restriction-modification system, S subunit</fullName>
    </submittedName>
</protein>
<dbReference type="GO" id="GO:0009307">
    <property type="term" value="P:DNA restriction-modification system"/>
    <property type="evidence" value="ECO:0007669"/>
    <property type="project" value="UniProtKB-KW"/>
</dbReference>
<evidence type="ECO:0000256" key="1">
    <source>
        <dbReference type="ARBA" id="ARBA00010923"/>
    </source>
</evidence>
<dbReference type="Pfam" id="PF01420">
    <property type="entry name" value="Methylase_S"/>
    <property type="match status" value="2"/>
</dbReference>
<evidence type="ECO:0000313" key="7">
    <source>
        <dbReference type="Proteomes" id="UP000006821"/>
    </source>
</evidence>
<dbReference type="InterPro" id="IPR000055">
    <property type="entry name" value="Restrct_endonuc_typeI_TRD"/>
</dbReference>
<accession>Q606X3</accession>
<feature type="domain" description="Type I restriction modification DNA specificity" evidence="5">
    <location>
        <begin position="32"/>
        <end position="184"/>
    </location>
</feature>
<evidence type="ECO:0000259" key="5">
    <source>
        <dbReference type="Pfam" id="PF01420"/>
    </source>
</evidence>
<dbReference type="PANTHER" id="PTHR30408:SF12">
    <property type="entry name" value="TYPE I RESTRICTION ENZYME MJAVIII SPECIFICITY SUBUNIT"/>
    <property type="match status" value="1"/>
</dbReference>
<evidence type="ECO:0000256" key="2">
    <source>
        <dbReference type="ARBA" id="ARBA00022747"/>
    </source>
</evidence>
<dbReference type="Proteomes" id="UP000006821">
    <property type="component" value="Chromosome"/>
</dbReference>
<keyword evidence="2" id="KW-0680">Restriction system</keyword>
<dbReference type="HOGENOM" id="CLU_021095_10_0_6"/>
<dbReference type="GeneID" id="88225276"/>
<proteinExistence type="inferred from homology"/>
<dbReference type="EMBL" id="AE017282">
    <property type="protein sequence ID" value="AAU91843.1"/>
    <property type="molecule type" value="Genomic_DNA"/>
</dbReference>
<gene>
    <name evidence="6" type="ordered locus">MCA1890</name>
</gene>
<dbReference type="SUPFAM" id="SSF116734">
    <property type="entry name" value="DNA methylase specificity domain"/>
    <property type="match status" value="2"/>
</dbReference>
<reference evidence="6 7" key="1">
    <citation type="journal article" date="2004" name="PLoS Biol.">
        <title>Genomic insights into methanotrophy: the complete genome sequence of Methylococcus capsulatus (Bath).</title>
        <authorList>
            <person name="Ward N.L."/>
            <person name="Larsen O."/>
            <person name="Sakwa J."/>
            <person name="Bruseth L."/>
            <person name="Khouri H.M."/>
            <person name="Durkin A.S."/>
            <person name="Dimitrov G."/>
            <person name="Jiang L."/>
            <person name="Scanlan D."/>
            <person name="Kang K.H."/>
            <person name="Lewis M.R."/>
            <person name="Nelson K.E."/>
            <person name="Methe B.A."/>
            <person name="Wu M."/>
            <person name="Heidelberg J.F."/>
            <person name="Paulsen I.T."/>
            <person name="Fouts D.E."/>
            <person name="Ravel J."/>
            <person name="Tettelin H."/>
            <person name="Ren Q."/>
            <person name="Read T.D."/>
            <person name="DeBoy R.T."/>
            <person name="Seshadri R."/>
            <person name="Salzberg S.L."/>
            <person name="Jensen H.B."/>
            <person name="Birkeland N.K."/>
            <person name="Nelson W.C."/>
            <person name="Dodson R.J."/>
            <person name="Grindhaug S.H."/>
            <person name="Holt I.E."/>
            <person name="Eidhammer I."/>
            <person name="Jonasen I."/>
            <person name="Vanaken S."/>
            <person name="Utterback T.R."/>
            <person name="Feldblyum T.V."/>
            <person name="Fraser C.M."/>
            <person name="Lillehaug J.R."/>
            <person name="Eisen J.A."/>
        </authorList>
    </citation>
    <scope>NUCLEOTIDE SEQUENCE [LARGE SCALE GENOMIC DNA]</scope>
    <source>
        <strain evidence="7">ATCC 33009 / NCIMB 11132 / Bath</strain>
    </source>
</reference>
<evidence type="ECO:0000313" key="6">
    <source>
        <dbReference type="EMBL" id="AAU91843.1"/>
    </source>
</evidence>
<feature type="region of interest" description="Disordered" evidence="4">
    <location>
        <begin position="201"/>
        <end position="224"/>
    </location>
</feature>
<dbReference type="STRING" id="243233.MCA1890"/>
<comment type="similarity">
    <text evidence="1">Belongs to the type-I restriction system S methylase family.</text>
</comment>
<dbReference type="RefSeq" id="WP_010961140.1">
    <property type="nucleotide sequence ID" value="NC_002977.6"/>
</dbReference>
<organism evidence="6 7">
    <name type="scientific">Methylococcus capsulatus (strain ATCC 33009 / NCIMB 11132 / Bath)</name>
    <dbReference type="NCBI Taxonomy" id="243233"/>
    <lineage>
        <taxon>Bacteria</taxon>
        <taxon>Pseudomonadati</taxon>
        <taxon>Pseudomonadota</taxon>
        <taxon>Gammaproteobacteria</taxon>
        <taxon>Methylococcales</taxon>
        <taxon>Methylococcaceae</taxon>
        <taxon>Methylococcus</taxon>
    </lineage>
</organism>